<dbReference type="GO" id="GO:0071973">
    <property type="term" value="P:bacterial-type flagellum-dependent cell motility"/>
    <property type="evidence" value="ECO:0007669"/>
    <property type="project" value="InterPro"/>
</dbReference>
<dbReference type="RefSeq" id="WP_068371952.1">
    <property type="nucleotide sequence ID" value="NZ_CBCSEB010000011.1"/>
</dbReference>
<feature type="region of interest" description="Disordered" evidence="5">
    <location>
        <begin position="192"/>
        <end position="216"/>
    </location>
</feature>
<gene>
    <name evidence="7" type="ORF">AAV32_11490</name>
    <name evidence="8" type="ORF">EV679_2205</name>
</gene>
<evidence type="ECO:0000256" key="5">
    <source>
        <dbReference type="SAM" id="MobiDB-lite"/>
    </source>
</evidence>
<dbReference type="EMBL" id="SGWZ01000003">
    <property type="protein sequence ID" value="RZS69601.1"/>
    <property type="molecule type" value="Genomic_DNA"/>
</dbReference>
<sequence length="412" mass="44407">MRISSSLMYQIALGQFSRKEAQQVQLFEQISTGLRVVRPGDDPLAAAQAVRTSQNLELNERFAANRQVAKHNMGETSQMLDATVNTLQDVTTRLVEVGNGIYSETDQRALAKVLKESYDRLLNQANARDGNGVYMFSGHRGDVAPFQTDSDGWVSGAYQGDEGKRLIQVDQTRQMPTAESAMNIFARANPGDRSYAASSAPGNQGTATFSSPAVTSQDGEHVGKTLRIAFEADPAAGGVRYVVTDANQTVLDSGPYDAETGLNLSVGGLSLAIQGQPAEGDCFTLEPMAQADMDVFSTLRRTIDALESLDKNDPVSVANFQNVVGEAQRKLGSVYDNVLTVQASLGARMNELSALDTVGSARGLSYAKQLDNLVGLNEFAAYSQQIYYQNALEASMLAFQRIQSLGLFNGNN</sequence>
<dbReference type="Proteomes" id="UP000292039">
    <property type="component" value="Unassembled WGS sequence"/>
</dbReference>
<dbReference type="GO" id="GO:0009424">
    <property type="term" value="C:bacterial-type flagellum hook"/>
    <property type="evidence" value="ECO:0007669"/>
    <property type="project" value="InterPro"/>
</dbReference>
<evidence type="ECO:0000313" key="10">
    <source>
        <dbReference type="Proteomes" id="UP000292039"/>
    </source>
</evidence>
<dbReference type="AlphaFoldDB" id="A0A171KRD9"/>
<evidence type="ECO:0000313" key="7">
    <source>
        <dbReference type="EMBL" id="KKO71456.1"/>
    </source>
</evidence>
<dbReference type="EMBL" id="LBNE01000007">
    <property type="protein sequence ID" value="KKO71456.1"/>
    <property type="molecule type" value="Genomic_DNA"/>
</dbReference>
<comment type="caution">
    <text evidence="7">The sequence shown here is derived from an EMBL/GenBank/DDBJ whole genome shotgun (WGS) entry which is preliminary data.</text>
</comment>
<organism evidence="7 9">
    <name type="scientific">Kerstersia gyiorum</name>
    <dbReference type="NCBI Taxonomy" id="206506"/>
    <lineage>
        <taxon>Bacteria</taxon>
        <taxon>Pseudomonadati</taxon>
        <taxon>Pseudomonadota</taxon>
        <taxon>Betaproteobacteria</taxon>
        <taxon>Burkholderiales</taxon>
        <taxon>Alcaligenaceae</taxon>
        <taxon>Kerstersia</taxon>
    </lineage>
</organism>
<dbReference type="SUPFAM" id="SSF64518">
    <property type="entry name" value="Phase 1 flagellin"/>
    <property type="match status" value="1"/>
</dbReference>
<dbReference type="InterPro" id="IPR013384">
    <property type="entry name" value="Flagell_FlgL"/>
</dbReference>
<comment type="subcellular location">
    <subcellularLocation>
        <location evidence="1">Bacterial flagellum</location>
    </subcellularLocation>
    <subcellularLocation>
        <location evidence="2">Secreted</location>
    </subcellularLocation>
</comment>
<evidence type="ECO:0000256" key="1">
    <source>
        <dbReference type="ARBA" id="ARBA00004365"/>
    </source>
</evidence>
<dbReference type="PANTHER" id="PTHR42792:SF1">
    <property type="entry name" value="FLAGELLAR HOOK-ASSOCIATED PROTEIN 3"/>
    <property type="match status" value="1"/>
</dbReference>
<keyword evidence="8" id="KW-0966">Cell projection</keyword>
<dbReference type="GO" id="GO:0005198">
    <property type="term" value="F:structural molecule activity"/>
    <property type="evidence" value="ECO:0007669"/>
    <property type="project" value="InterPro"/>
</dbReference>
<protein>
    <submittedName>
        <fullName evidence="8">Flagellar hook-associated protein 3 FlgL</fullName>
    </submittedName>
</protein>
<keyword evidence="9" id="KW-1185">Reference proteome</keyword>
<evidence type="ECO:0000259" key="6">
    <source>
        <dbReference type="Pfam" id="PF00669"/>
    </source>
</evidence>
<dbReference type="STRING" id="206506.AAV32_11490"/>
<name>A0A171KRD9_9BURK</name>
<dbReference type="OrthoDB" id="9768249at2"/>
<evidence type="ECO:0000313" key="9">
    <source>
        <dbReference type="Proteomes" id="UP000078084"/>
    </source>
</evidence>
<feature type="domain" description="Flagellin N-terminal" evidence="6">
    <location>
        <begin position="3"/>
        <end position="139"/>
    </location>
</feature>
<keyword evidence="8" id="KW-0282">Flagellum</keyword>
<dbReference type="GO" id="GO:0005576">
    <property type="term" value="C:extracellular region"/>
    <property type="evidence" value="ECO:0007669"/>
    <property type="project" value="UniProtKB-SubCell"/>
</dbReference>
<dbReference type="NCBIfam" id="TIGR02550">
    <property type="entry name" value="flagell_flgL"/>
    <property type="match status" value="1"/>
</dbReference>
<dbReference type="Proteomes" id="UP000078084">
    <property type="component" value="Unassembled WGS sequence"/>
</dbReference>
<dbReference type="Pfam" id="PF00669">
    <property type="entry name" value="Flagellin_N"/>
    <property type="match status" value="1"/>
</dbReference>
<evidence type="ECO:0000256" key="2">
    <source>
        <dbReference type="ARBA" id="ARBA00004613"/>
    </source>
</evidence>
<proteinExistence type="inferred from homology"/>
<keyword evidence="8" id="KW-0969">Cilium</keyword>
<dbReference type="PANTHER" id="PTHR42792">
    <property type="entry name" value="FLAGELLIN"/>
    <property type="match status" value="1"/>
</dbReference>
<dbReference type="Gene3D" id="1.20.1330.10">
    <property type="entry name" value="f41 fragment of flagellin, N-terminal domain"/>
    <property type="match status" value="1"/>
</dbReference>
<evidence type="ECO:0000313" key="8">
    <source>
        <dbReference type="EMBL" id="RZS69601.1"/>
    </source>
</evidence>
<dbReference type="InterPro" id="IPR001492">
    <property type="entry name" value="Flagellin"/>
</dbReference>
<reference evidence="8 10" key="2">
    <citation type="submission" date="2019-02" db="EMBL/GenBank/DDBJ databases">
        <title>Genomic Encyclopedia of Type Strains, Phase IV (KMG-IV): sequencing the most valuable type-strain genomes for metagenomic binning, comparative biology and taxonomic classification.</title>
        <authorList>
            <person name="Goeker M."/>
        </authorList>
    </citation>
    <scope>NUCLEOTIDE SEQUENCE [LARGE SCALE GENOMIC DNA]</scope>
    <source>
        <strain evidence="8 10">DSM 16618</strain>
    </source>
</reference>
<evidence type="ECO:0000256" key="4">
    <source>
        <dbReference type="ARBA" id="ARBA00023143"/>
    </source>
</evidence>
<evidence type="ECO:0000256" key="3">
    <source>
        <dbReference type="ARBA" id="ARBA00005709"/>
    </source>
</evidence>
<comment type="similarity">
    <text evidence="3">Belongs to the bacterial flagellin family.</text>
</comment>
<accession>A0A171KRD9</accession>
<reference evidence="7 9" key="1">
    <citation type="submission" date="2015-04" db="EMBL/GenBank/DDBJ databases">
        <title>Genome sequence of Kerstersia gyiorum CG1.</title>
        <authorList>
            <person name="Greninger A.L."/>
            <person name="Kozyreva V."/>
            <person name="Chaturvedi V."/>
        </authorList>
    </citation>
    <scope>NUCLEOTIDE SEQUENCE [LARGE SCALE GENOMIC DNA]</scope>
    <source>
        <strain evidence="7 9">CG1</strain>
    </source>
</reference>
<dbReference type="InterPro" id="IPR001029">
    <property type="entry name" value="Flagellin_N"/>
</dbReference>
<keyword evidence="4" id="KW-0975">Bacterial flagellum</keyword>
<feature type="compositionally biased region" description="Polar residues" evidence="5">
    <location>
        <begin position="196"/>
        <end position="216"/>
    </location>
</feature>